<evidence type="ECO:0000256" key="6">
    <source>
        <dbReference type="SAM" id="Phobius"/>
    </source>
</evidence>
<evidence type="ECO:0000256" key="3">
    <source>
        <dbReference type="ARBA" id="ARBA00022692"/>
    </source>
</evidence>
<evidence type="ECO:0000256" key="1">
    <source>
        <dbReference type="ARBA" id="ARBA00004651"/>
    </source>
</evidence>
<keyword evidence="4 6" id="KW-1133">Transmembrane helix</keyword>
<evidence type="ECO:0000256" key="2">
    <source>
        <dbReference type="ARBA" id="ARBA00022475"/>
    </source>
</evidence>
<keyword evidence="8" id="KW-1185">Reference proteome</keyword>
<keyword evidence="5 6" id="KW-0472">Membrane</keyword>
<protein>
    <submittedName>
        <fullName evidence="7">ATP synthase protein I</fullName>
    </submittedName>
</protein>
<dbReference type="InterPro" id="IPR005598">
    <property type="entry name" value="ATP_synth_I"/>
</dbReference>
<feature type="transmembrane region" description="Helical" evidence="6">
    <location>
        <begin position="21"/>
        <end position="40"/>
    </location>
</feature>
<feature type="transmembrane region" description="Helical" evidence="6">
    <location>
        <begin position="110"/>
        <end position="129"/>
    </location>
</feature>
<comment type="caution">
    <text evidence="7">The sequence shown here is derived from an EMBL/GenBank/DDBJ whole genome shotgun (WGS) entry which is preliminary data.</text>
</comment>
<keyword evidence="2" id="KW-1003">Cell membrane</keyword>
<name>A0P4Z9_9PROT</name>
<sequence>MDELQEVTKKLSFLPLIYKKMIVRQLVFGASGAIALGILFDIHAGISLLAGVMPVVIGVLVASPIANKKNNDNPGGIVINALKAEAVKIFLILALMWLEFKFYNDLVPMALVVGLVMAALISGIAISHIDNIKIDNKE</sequence>
<reference evidence="7 8" key="1">
    <citation type="submission" date="2006-11" db="EMBL/GenBank/DDBJ databases">
        <authorList>
            <person name="Giovannoni S."/>
            <person name="Vergin K."/>
            <person name="Ferriera S."/>
            <person name="Johnson J."/>
            <person name="Kravitz S."/>
            <person name="Beeson K."/>
            <person name="Sutton G."/>
            <person name="Rogers Y.-H."/>
            <person name="Friedman R."/>
            <person name="Frazier M."/>
            <person name="Venter J.C."/>
        </authorList>
    </citation>
    <scope>NUCLEOTIDE SEQUENCE [LARGE SCALE GENOMIC DNA]</scope>
    <source>
        <strain evidence="7 8">HTCC2181</strain>
    </source>
</reference>
<dbReference type="GO" id="GO:0005886">
    <property type="term" value="C:plasma membrane"/>
    <property type="evidence" value="ECO:0007669"/>
    <property type="project" value="UniProtKB-SubCell"/>
</dbReference>
<feature type="transmembrane region" description="Helical" evidence="6">
    <location>
        <begin position="77"/>
        <end position="98"/>
    </location>
</feature>
<keyword evidence="3 6" id="KW-0812">Transmembrane</keyword>
<dbReference type="Proteomes" id="UP000054262">
    <property type="component" value="Unassembled WGS sequence"/>
</dbReference>
<proteinExistence type="predicted"/>
<evidence type="ECO:0000256" key="5">
    <source>
        <dbReference type="ARBA" id="ARBA00023136"/>
    </source>
</evidence>
<evidence type="ECO:0000256" key="4">
    <source>
        <dbReference type="ARBA" id="ARBA00022989"/>
    </source>
</evidence>
<evidence type="ECO:0000313" key="7">
    <source>
        <dbReference type="EMBL" id="EAV46609.1"/>
    </source>
</evidence>
<dbReference type="EMBL" id="AAUX01000001">
    <property type="protein sequence ID" value="EAV46609.1"/>
    <property type="molecule type" value="Genomic_DNA"/>
</dbReference>
<feature type="transmembrane region" description="Helical" evidence="6">
    <location>
        <begin position="46"/>
        <end position="65"/>
    </location>
</feature>
<evidence type="ECO:0000313" key="8">
    <source>
        <dbReference type="Proteomes" id="UP000054262"/>
    </source>
</evidence>
<gene>
    <name evidence="7" type="ORF">MB2181_01010</name>
</gene>
<dbReference type="AlphaFoldDB" id="A0P4Z9"/>
<dbReference type="Pfam" id="PF03899">
    <property type="entry name" value="ATP-synt_I"/>
    <property type="match status" value="1"/>
</dbReference>
<comment type="subcellular location">
    <subcellularLocation>
        <location evidence="1">Cell membrane</location>
        <topology evidence="1">Multi-pass membrane protein</topology>
    </subcellularLocation>
</comment>
<dbReference type="OrthoDB" id="8562279at2"/>
<accession>A0P4Z9</accession>
<organism evidence="7 8">
    <name type="scientific">Methylophilales bacterium HTCC2181</name>
    <dbReference type="NCBI Taxonomy" id="383631"/>
    <lineage>
        <taxon>Bacteria</taxon>
        <taxon>Pseudomonadati</taxon>
        <taxon>Pseudomonadota</taxon>
        <taxon>Betaproteobacteria</taxon>
        <taxon>Nitrosomonadales</taxon>
        <taxon>OM43 clade</taxon>
    </lineage>
</organism>